<comment type="caution">
    <text evidence="1">The sequence shown here is derived from an EMBL/GenBank/DDBJ whole genome shotgun (WGS) entry which is preliminary data.</text>
</comment>
<evidence type="ECO:0000313" key="2">
    <source>
        <dbReference type="Proteomes" id="UP000315010"/>
    </source>
</evidence>
<dbReference type="Proteomes" id="UP000315010">
    <property type="component" value="Unassembled WGS sequence"/>
</dbReference>
<name>A0A5C5YPU2_9BACT</name>
<accession>A0A5C5YPU2</accession>
<dbReference type="EMBL" id="SJPJ01000002">
    <property type="protein sequence ID" value="TWT76797.1"/>
    <property type="molecule type" value="Genomic_DNA"/>
</dbReference>
<gene>
    <name evidence="1" type="ORF">CA13_72960</name>
</gene>
<proteinExistence type="predicted"/>
<keyword evidence="2" id="KW-1185">Reference proteome</keyword>
<reference evidence="1 2" key="1">
    <citation type="submission" date="2019-02" db="EMBL/GenBank/DDBJ databases">
        <title>Deep-cultivation of Planctomycetes and their phenomic and genomic characterization uncovers novel biology.</title>
        <authorList>
            <person name="Wiegand S."/>
            <person name="Jogler M."/>
            <person name="Boedeker C."/>
            <person name="Pinto D."/>
            <person name="Vollmers J."/>
            <person name="Rivas-Marin E."/>
            <person name="Kohn T."/>
            <person name="Peeters S.H."/>
            <person name="Heuer A."/>
            <person name="Rast P."/>
            <person name="Oberbeckmann S."/>
            <person name="Bunk B."/>
            <person name="Jeske O."/>
            <person name="Meyerdierks A."/>
            <person name="Storesund J.E."/>
            <person name="Kallscheuer N."/>
            <person name="Luecker S."/>
            <person name="Lage O.M."/>
            <person name="Pohl T."/>
            <person name="Merkel B.J."/>
            <person name="Hornburger P."/>
            <person name="Mueller R.-W."/>
            <person name="Bruemmer F."/>
            <person name="Labrenz M."/>
            <person name="Spormann A.M."/>
            <person name="Op Den Camp H."/>
            <person name="Overmann J."/>
            <person name="Amann R."/>
            <person name="Jetten M.S.M."/>
            <person name="Mascher T."/>
            <person name="Medema M.H."/>
            <person name="Devos D.P."/>
            <person name="Kaster A.-K."/>
            <person name="Ovreas L."/>
            <person name="Rohde M."/>
            <person name="Galperin M.Y."/>
            <person name="Jogler C."/>
        </authorList>
    </citation>
    <scope>NUCLEOTIDE SEQUENCE [LARGE SCALE GENOMIC DNA]</scope>
    <source>
        <strain evidence="1 2">CA13</strain>
    </source>
</reference>
<dbReference type="RefSeq" id="WP_146404554.1">
    <property type="nucleotide sequence ID" value="NZ_SJPJ01000002.1"/>
</dbReference>
<sequence>MMQELIFPHSAGRVNVPAVLPTDAPEVHRISSCDYRSVRYQDCFAAFLQLSGKKIAVIVELDFARFGKMHAYV</sequence>
<organism evidence="1 2">
    <name type="scientific">Novipirellula herctigrandis</name>
    <dbReference type="NCBI Taxonomy" id="2527986"/>
    <lineage>
        <taxon>Bacteria</taxon>
        <taxon>Pseudomonadati</taxon>
        <taxon>Planctomycetota</taxon>
        <taxon>Planctomycetia</taxon>
        <taxon>Pirellulales</taxon>
        <taxon>Pirellulaceae</taxon>
        <taxon>Novipirellula</taxon>
    </lineage>
</organism>
<protein>
    <submittedName>
        <fullName evidence="1">Uncharacterized protein</fullName>
    </submittedName>
</protein>
<evidence type="ECO:0000313" key="1">
    <source>
        <dbReference type="EMBL" id="TWT76797.1"/>
    </source>
</evidence>
<dbReference type="AlphaFoldDB" id="A0A5C5YPU2"/>